<feature type="transmembrane region" description="Helical" evidence="1">
    <location>
        <begin position="353"/>
        <end position="370"/>
    </location>
</feature>
<evidence type="ECO:0000313" key="3">
    <source>
        <dbReference type="Proteomes" id="UP001597176"/>
    </source>
</evidence>
<feature type="transmembrane region" description="Helical" evidence="1">
    <location>
        <begin position="283"/>
        <end position="307"/>
    </location>
</feature>
<protein>
    <recommendedName>
        <fullName evidence="4">Lipopolysaccharide biosynthesis protein</fullName>
    </recommendedName>
</protein>
<accession>A0ABW3X1V3</accession>
<feature type="transmembrane region" description="Helical" evidence="1">
    <location>
        <begin position="163"/>
        <end position="183"/>
    </location>
</feature>
<organism evidence="2 3">
    <name type="scientific">Methylobacterium marchantiae</name>
    <dbReference type="NCBI Taxonomy" id="600331"/>
    <lineage>
        <taxon>Bacteria</taxon>
        <taxon>Pseudomonadati</taxon>
        <taxon>Pseudomonadota</taxon>
        <taxon>Alphaproteobacteria</taxon>
        <taxon>Hyphomicrobiales</taxon>
        <taxon>Methylobacteriaceae</taxon>
        <taxon>Methylobacterium</taxon>
    </lineage>
</organism>
<gene>
    <name evidence="2" type="ORF">ACFQ4G_17505</name>
</gene>
<dbReference type="Proteomes" id="UP001597176">
    <property type="component" value="Unassembled WGS sequence"/>
</dbReference>
<name>A0ABW3X1V3_9HYPH</name>
<reference evidence="3" key="1">
    <citation type="journal article" date="2019" name="Int. J. Syst. Evol. Microbiol.">
        <title>The Global Catalogue of Microorganisms (GCM) 10K type strain sequencing project: providing services to taxonomists for standard genome sequencing and annotation.</title>
        <authorList>
            <consortium name="The Broad Institute Genomics Platform"/>
            <consortium name="The Broad Institute Genome Sequencing Center for Infectious Disease"/>
            <person name="Wu L."/>
            <person name="Ma J."/>
        </authorList>
    </citation>
    <scope>NUCLEOTIDE SEQUENCE [LARGE SCALE GENOMIC DNA]</scope>
    <source>
        <strain evidence="3">CCUG 56108</strain>
    </source>
</reference>
<evidence type="ECO:0008006" key="4">
    <source>
        <dbReference type="Google" id="ProtNLM"/>
    </source>
</evidence>
<evidence type="ECO:0000313" key="2">
    <source>
        <dbReference type="EMBL" id="MFD1303372.1"/>
    </source>
</evidence>
<feature type="transmembrane region" description="Helical" evidence="1">
    <location>
        <begin position="40"/>
        <end position="65"/>
    </location>
</feature>
<feature type="transmembrane region" description="Helical" evidence="1">
    <location>
        <begin position="225"/>
        <end position="245"/>
    </location>
</feature>
<keyword evidence="1" id="KW-0472">Membrane</keyword>
<keyword evidence="1" id="KW-1133">Transmembrane helix</keyword>
<proteinExistence type="predicted"/>
<feature type="transmembrane region" description="Helical" evidence="1">
    <location>
        <begin position="77"/>
        <end position="100"/>
    </location>
</feature>
<evidence type="ECO:0000256" key="1">
    <source>
        <dbReference type="SAM" id="Phobius"/>
    </source>
</evidence>
<feature type="transmembrane region" description="Helical" evidence="1">
    <location>
        <begin position="327"/>
        <end position="346"/>
    </location>
</feature>
<keyword evidence="3" id="KW-1185">Reference proteome</keyword>
<comment type="caution">
    <text evidence="2">The sequence shown here is derived from an EMBL/GenBank/DDBJ whole genome shotgun (WGS) entry which is preliminary data.</text>
</comment>
<feature type="transmembrane region" description="Helical" evidence="1">
    <location>
        <begin position="12"/>
        <end position="34"/>
    </location>
</feature>
<dbReference type="EMBL" id="JBHTND010000028">
    <property type="protein sequence ID" value="MFD1303372.1"/>
    <property type="molecule type" value="Genomic_DNA"/>
</dbReference>
<sequence>MRVRESQAVSPLVDQAIVSLGTFILGIMLARVLVPAEYGAFALLFGTLFVLQIVNATLVFYPMAVRCSVAEPARTEILVRASLVIVAALCGPLCAILALVNVATGRLDLILPSILYFLSWQAQEHCRRALFADMRHGGAIIGDAISYGGQTFLVAMMIWSQQAITIETILYTMALTSAAAAILQARQLGLRLGPVGNLREIAADYWRIGRCSLANNVLWVTRVQLLIWILAYLYGALATASFQAVLNTLNLANPVILGLCNIIPQLAARAVRSPHPHGWRAVWTCALLGAPVALILYGIALFAPSLLLQTFYGAGSPYLALELPVRILALAFIIGYPTEMICSFLHGIDAPQWALAINAAGMAMSASLALPLTLAYGVDGACSALLISAILRLALGGMVMMRLGRVGNEVGEIGR</sequence>
<keyword evidence="1" id="KW-0812">Transmembrane</keyword>
<feature type="transmembrane region" description="Helical" evidence="1">
    <location>
        <begin position="251"/>
        <end position="271"/>
    </location>
</feature>
<feature type="transmembrane region" description="Helical" evidence="1">
    <location>
        <begin position="376"/>
        <end position="395"/>
    </location>
</feature>
<dbReference type="RefSeq" id="WP_238208098.1">
    <property type="nucleotide sequence ID" value="NZ_JBHTND010000028.1"/>
</dbReference>